<feature type="compositionally biased region" description="Basic and acidic residues" evidence="1">
    <location>
        <begin position="38"/>
        <end position="67"/>
    </location>
</feature>
<evidence type="ECO:0000313" key="2">
    <source>
        <dbReference type="EMBL" id="THU98627.1"/>
    </source>
</evidence>
<dbReference type="AlphaFoldDB" id="A0A4S8M8D6"/>
<feature type="region of interest" description="Disordered" evidence="1">
    <location>
        <begin position="20"/>
        <end position="82"/>
    </location>
</feature>
<feature type="compositionally biased region" description="Polar residues" evidence="1">
    <location>
        <begin position="72"/>
        <end position="82"/>
    </location>
</feature>
<protein>
    <submittedName>
        <fullName evidence="2">Uncharacterized protein</fullName>
    </submittedName>
</protein>
<name>A0A4S8M8D6_DENBC</name>
<reference evidence="2 3" key="1">
    <citation type="journal article" date="2019" name="Nat. Ecol. Evol.">
        <title>Megaphylogeny resolves global patterns of mushroom evolution.</title>
        <authorList>
            <person name="Varga T."/>
            <person name="Krizsan K."/>
            <person name="Foldi C."/>
            <person name="Dima B."/>
            <person name="Sanchez-Garcia M."/>
            <person name="Sanchez-Ramirez S."/>
            <person name="Szollosi G.J."/>
            <person name="Szarkandi J.G."/>
            <person name="Papp V."/>
            <person name="Albert L."/>
            <person name="Andreopoulos W."/>
            <person name="Angelini C."/>
            <person name="Antonin V."/>
            <person name="Barry K.W."/>
            <person name="Bougher N.L."/>
            <person name="Buchanan P."/>
            <person name="Buyck B."/>
            <person name="Bense V."/>
            <person name="Catcheside P."/>
            <person name="Chovatia M."/>
            <person name="Cooper J."/>
            <person name="Damon W."/>
            <person name="Desjardin D."/>
            <person name="Finy P."/>
            <person name="Geml J."/>
            <person name="Haridas S."/>
            <person name="Hughes K."/>
            <person name="Justo A."/>
            <person name="Karasinski D."/>
            <person name="Kautmanova I."/>
            <person name="Kiss B."/>
            <person name="Kocsube S."/>
            <person name="Kotiranta H."/>
            <person name="LaButti K.M."/>
            <person name="Lechner B.E."/>
            <person name="Liimatainen K."/>
            <person name="Lipzen A."/>
            <person name="Lukacs Z."/>
            <person name="Mihaltcheva S."/>
            <person name="Morgado L.N."/>
            <person name="Niskanen T."/>
            <person name="Noordeloos M.E."/>
            <person name="Ohm R.A."/>
            <person name="Ortiz-Santana B."/>
            <person name="Ovrebo C."/>
            <person name="Racz N."/>
            <person name="Riley R."/>
            <person name="Savchenko A."/>
            <person name="Shiryaev A."/>
            <person name="Soop K."/>
            <person name="Spirin V."/>
            <person name="Szebenyi C."/>
            <person name="Tomsovsky M."/>
            <person name="Tulloss R.E."/>
            <person name="Uehling J."/>
            <person name="Grigoriev I.V."/>
            <person name="Vagvolgyi C."/>
            <person name="Papp T."/>
            <person name="Martin F.M."/>
            <person name="Miettinen O."/>
            <person name="Hibbett D.S."/>
            <person name="Nagy L.G."/>
        </authorList>
    </citation>
    <scope>NUCLEOTIDE SEQUENCE [LARGE SCALE GENOMIC DNA]</scope>
    <source>
        <strain evidence="2 3">CBS 962.96</strain>
    </source>
</reference>
<evidence type="ECO:0000256" key="1">
    <source>
        <dbReference type="SAM" id="MobiDB-lite"/>
    </source>
</evidence>
<gene>
    <name evidence="2" type="ORF">K435DRAFT_660593</name>
</gene>
<keyword evidence="3" id="KW-1185">Reference proteome</keyword>
<dbReference type="OrthoDB" id="6108017at2759"/>
<dbReference type="EMBL" id="ML179133">
    <property type="protein sequence ID" value="THU98627.1"/>
    <property type="molecule type" value="Genomic_DNA"/>
</dbReference>
<sequence length="82" mass="9544">MRTKADEERRGLETQIAELRKTLDEKQTQENLLHSAKRRAEREATDSKQKLLSVEREMERVRNRLDRPASVLSGSPNSSPRK</sequence>
<dbReference type="Proteomes" id="UP000297245">
    <property type="component" value="Unassembled WGS sequence"/>
</dbReference>
<organism evidence="2 3">
    <name type="scientific">Dendrothele bispora (strain CBS 962.96)</name>
    <dbReference type="NCBI Taxonomy" id="1314807"/>
    <lineage>
        <taxon>Eukaryota</taxon>
        <taxon>Fungi</taxon>
        <taxon>Dikarya</taxon>
        <taxon>Basidiomycota</taxon>
        <taxon>Agaricomycotina</taxon>
        <taxon>Agaricomycetes</taxon>
        <taxon>Agaricomycetidae</taxon>
        <taxon>Agaricales</taxon>
        <taxon>Agaricales incertae sedis</taxon>
        <taxon>Dendrothele</taxon>
    </lineage>
</organism>
<proteinExistence type="predicted"/>
<accession>A0A4S8M8D6</accession>
<evidence type="ECO:0000313" key="3">
    <source>
        <dbReference type="Proteomes" id="UP000297245"/>
    </source>
</evidence>